<dbReference type="Proteomes" id="UP000831782">
    <property type="component" value="Chromosome"/>
</dbReference>
<dbReference type="RefSeq" id="WP_244715353.1">
    <property type="nucleotide sequence ID" value="NZ_CP095072.1"/>
</dbReference>
<proteinExistence type="predicted"/>
<keyword evidence="2" id="KW-1185">Reference proteome</keyword>
<evidence type="ECO:0000313" key="2">
    <source>
        <dbReference type="Proteomes" id="UP000831782"/>
    </source>
</evidence>
<sequence>MRKHLILILGITFIFLTTTNVYAQNELKREELLEEALIVRYLPHILEVTDNLFMCERITNIKRLGGNRDHEVVIEVVTFEKAHMPPYNLFRIKLIDTLDKITVTEVERTENISSEQLQKQSS</sequence>
<gene>
    <name evidence="1" type="ORF">MUN88_12070</name>
</gene>
<name>A0ABY4ESX3_9BACI</name>
<organism evidence="1 2">
    <name type="scientific">Gracilibacillus caseinilyticus</name>
    <dbReference type="NCBI Taxonomy" id="2932256"/>
    <lineage>
        <taxon>Bacteria</taxon>
        <taxon>Bacillati</taxon>
        <taxon>Bacillota</taxon>
        <taxon>Bacilli</taxon>
        <taxon>Bacillales</taxon>
        <taxon>Bacillaceae</taxon>
        <taxon>Gracilibacillus</taxon>
    </lineage>
</organism>
<accession>A0ABY4ESX3</accession>
<dbReference type="Pfam" id="PF13027">
    <property type="entry name" value="DUF3888"/>
    <property type="match status" value="1"/>
</dbReference>
<evidence type="ECO:0000313" key="1">
    <source>
        <dbReference type="EMBL" id="UOQ46832.1"/>
    </source>
</evidence>
<dbReference type="EMBL" id="CP095072">
    <property type="protein sequence ID" value="UOQ46832.1"/>
    <property type="molecule type" value="Genomic_DNA"/>
</dbReference>
<protein>
    <submittedName>
        <fullName evidence="1">DUF3888 domain-containing protein</fullName>
    </submittedName>
</protein>
<reference evidence="1 2" key="1">
    <citation type="submission" date="2022-04" db="EMBL/GenBank/DDBJ databases">
        <title>Gracilibacillus sp. isolated from saltern.</title>
        <authorList>
            <person name="Won M."/>
            <person name="Lee C.-M."/>
            <person name="Woen H.-Y."/>
            <person name="Kwon S.-W."/>
        </authorList>
    </citation>
    <scope>NUCLEOTIDE SEQUENCE [LARGE SCALE GENOMIC DNA]</scope>
    <source>
        <strain evidence="1 2">SSWR10-1</strain>
    </source>
</reference>
<dbReference type="InterPro" id="IPR024984">
    <property type="entry name" value="DUF3888"/>
</dbReference>